<feature type="compositionally biased region" description="Basic residues" evidence="12">
    <location>
        <begin position="124"/>
        <end position="139"/>
    </location>
</feature>
<dbReference type="InterPro" id="IPR050079">
    <property type="entry name" value="DEAD_box_RNA_helicase"/>
</dbReference>
<dbReference type="PANTHER" id="PTHR47959:SF13">
    <property type="entry name" value="ATP-DEPENDENT RNA HELICASE RHLE"/>
    <property type="match status" value="1"/>
</dbReference>
<dbReference type="GO" id="GO:0009266">
    <property type="term" value="P:response to temperature stimulus"/>
    <property type="evidence" value="ECO:0007669"/>
    <property type="project" value="UniProtKB-ARBA"/>
</dbReference>
<keyword evidence="5 11" id="KW-0347">Helicase</keyword>
<dbReference type="InterPro" id="IPR044742">
    <property type="entry name" value="DEAD/DEAH_RhlB"/>
</dbReference>
<organism evidence="16 17">
    <name type="scientific">Swingsia samuiensis</name>
    <dbReference type="NCBI Taxonomy" id="1293412"/>
    <lineage>
        <taxon>Bacteria</taxon>
        <taxon>Pseudomonadati</taxon>
        <taxon>Pseudomonadota</taxon>
        <taxon>Alphaproteobacteria</taxon>
        <taxon>Acetobacterales</taxon>
        <taxon>Acetobacteraceae</taxon>
        <taxon>Swingsia</taxon>
    </lineage>
</organism>
<dbReference type="PROSITE" id="PS51192">
    <property type="entry name" value="HELICASE_ATP_BIND_1"/>
    <property type="match status" value="1"/>
</dbReference>
<dbReference type="PROSITE" id="PS00039">
    <property type="entry name" value="DEAD_ATP_HELICASE"/>
    <property type="match status" value="1"/>
</dbReference>
<dbReference type="EC" id="3.6.4.13" evidence="1"/>
<feature type="compositionally biased region" description="Basic residues" evidence="12">
    <location>
        <begin position="66"/>
        <end position="75"/>
    </location>
</feature>
<dbReference type="InterPro" id="IPR014001">
    <property type="entry name" value="Helicase_ATP-bd"/>
</dbReference>
<dbReference type="InterPro" id="IPR027417">
    <property type="entry name" value="P-loop_NTPase"/>
</dbReference>
<feature type="region of interest" description="Disordered" evidence="12">
    <location>
        <begin position="1"/>
        <end position="176"/>
    </location>
</feature>
<feature type="compositionally biased region" description="Basic and acidic residues" evidence="12">
    <location>
        <begin position="592"/>
        <end position="607"/>
    </location>
</feature>
<evidence type="ECO:0000256" key="7">
    <source>
        <dbReference type="ARBA" id="ARBA00038437"/>
    </source>
</evidence>
<gene>
    <name evidence="16" type="ORF">E3D00_00470</name>
</gene>
<dbReference type="InterPro" id="IPR011545">
    <property type="entry name" value="DEAD/DEAH_box_helicase_dom"/>
</dbReference>
<evidence type="ECO:0000256" key="2">
    <source>
        <dbReference type="ARBA" id="ARBA00022490"/>
    </source>
</evidence>
<dbReference type="Proteomes" id="UP000316313">
    <property type="component" value="Chromosome"/>
</dbReference>
<keyword evidence="17" id="KW-1185">Reference proteome</keyword>
<feature type="compositionally biased region" description="Polar residues" evidence="12">
    <location>
        <begin position="637"/>
        <end position="646"/>
    </location>
</feature>
<dbReference type="GO" id="GO:0042255">
    <property type="term" value="P:ribosome assembly"/>
    <property type="evidence" value="ECO:0007669"/>
    <property type="project" value="UniProtKB-ARBA"/>
</dbReference>
<protein>
    <recommendedName>
        <fullName evidence="9">DEAD-box ATP-dependent RNA helicase RhpA</fullName>
        <ecNumber evidence="1">3.6.4.13</ecNumber>
    </recommendedName>
</protein>
<keyword evidence="6 11" id="KW-0067">ATP-binding</keyword>
<evidence type="ECO:0000259" key="14">
    <source>
        <dbReference type="PROSITE" id="PS51194"/>
    </source>
</evidence>
<evidence type="ECO:0000256" key="6">
    <source>
        <dbReference type="ARBA" id="ARBA00022840"/>
    </source>
</evidence>
<feature type="compositionally biased region" description="Basic and acidic residues" evidence="12">
    <location>
        <begin position="693"/>
        <end position="703"/>
    </location>
</feature>
<feature type="compositionally biased region" description="Polar residues" evidence="12">
    <location>
        <begin position="32"/>
        <end position="49"/>
    </location>
</feature>
<feature type="domain" description="Helicase ATP-binding" evidence="13">
    <location>
        <begin position="227"/>
        <end position="400"/>
    </location>
</feature>
<feature type="domain" description="DEAD-box RNA helicase Q" evidence="15">
    <location>
        <begin position="196"/>
        <end position="224"/>
    </location>
</feature>
<dbReference type="GO" id="GO:0005524">
    <property type="term" value="F:ATP binding"/>
    <property type="evidence" value="ECO:0007669"/>
    <property type="project" value="UniProtKB-KW"/>
</dbReference>
<dbReference type="SMART" id="SM00490">
    <property type="entry name" value="HELICc"/>
    <property type="match status" value="1"/>
</dbReference>
<dbReference type="Pfam" id="PF00270">
    <property type="entry name" value="DEAD"/>
    <property type="match status" value="1"/>
</dbReference>
<dbReference type="GO" id="GO:0005829">
    <property type="term" value="C:cytosol"/>
    <property type="evidence" value="ECO:0007669"/>
    <property type="project" value="TreeGrafter"/>
</dbReference>
<dbReference type="KEGG" id="ssam:E3D00_00470"/>
<dbReference type="FunFam" id="3.40.50.300:FF:000108">
    <property type="entry name" value="ATP-dependent RNA helicase RhlE"/>
    <property type="match status" value="1"/>
</dbReference>
<proteinExistence type="inferred from homology"/>
<dbReference type="SUPFAM" id="SSF52540">
    <property type="entry name" value="P-loop containing nucleoside triphosphate hydrolases"/>
    <property type="match status" value="1"/>
</dbReference>
<dbReference type="OrthoDB" id="9805696at2"/>
<dbReference type="InterPro" id="IPR014014">
    <property type="entry name" value="RNA_helicase_DEAD_Q_motif"/>
</dbReference>
<feature type="compositionally biased region" description="Low complexity" evidence="12">
    <location>
        <begin position="1"/>
        <end position="18"/>
    </location>
</feature>
<dbReference type="SMART" id="SM00487">
    <property type="entry name" value="DEXDc"/>
    <property type="match status" value="1"/>
</dbReference>
<evidence type="ECO:0000256" key="8">
    <source>
        <dbReference type="ARBA" id="ARBA00047984"/>
    </source>
</evidence>
<evidence type="ECO:0000313" key="17">
    <source>
        <dbReference type="Proteomes" id="UP000316313"/>
    </source>
</evidence>
<reference evidence="16 17" key="1">
    <citation type="submission" date="2019-03" db="EMBL/GenBank/DDBJ databases">
        <title>The complete genome sequence of Swingsia samuiensis NBRC107927(T).</title>
        <authorList>
            <person name="Chua K.-O."/>
            <person name="Chan K.-G."/>
            <person name="See-Too W.-S."/>
        </authorList>
    </citation>
    <scope>NUCLEOTIDE SEQUENCE [LARGE SCALE GENOMIC DNA]</scope>
    <source>
        <strain evidence="16 17">AH83</strain>
    </source>
</reference>
<evidence type="ECO:0000256" key="4">
    <source>
        <dbReference type="ARBA" id="ARBA00022801"/>
    </source>
</evidence>
<feature type="region of interest" description="Disordered" evidence="12">
    <location>
        <begin position="571"/>
        <end position="703"/>
    </location>
</feature>
<evidence type="ECO:0000256" key="1">
    <source>
        <dbReference type="ARBA" id="ARBA00012552"/>
    </source>
</evidence>
<dbReference type="Gene3D" id="3.40.50.300">
    <property type="entry name" value="P-loop containing nucleotide triphosphate hydrolases"/>
    <property type="match status" value="2"/>
</dbReference>
<dbReference type="GO" id="GO:0003724">
    <property type="term" value="F:RNA helicase activity"/>
    <property type="evidence" value="ECO:0007669"/>
    <property type="project" value="UniProtKB-EC"/>
</dbReference>
<keyword evidence="4 11" id="KW-0378">Hydrolase</keyword>
<comment type="similarity">
    <text evidence="7 11">Belongs to the DEAD box helicase family.</text>
</comment>
<dbReference type="AlphaFoldDB" id="A0A4Y6UFA2"/>
<dbReference type="PROSITE" id="PS51194">
    <property type="entry name" value="HELICASE_CTER"/>
    <property type="match status" value="1"/>
</dbReference>
<evidence type="ECO:0000259" key="13">
    <source>
        <dbReference type="PROSITE" id="PS51192"/>
    </source>
</evidence>
<name>A0A4Y6UFA2_9PROT</name>
<evidence type="ECO:0000259" key="15">
    <source>
        <dbReference type="PROSITE" id="PS51195"/>
    </source>
</evidence>
<sequence>MNAKTTSGPSKTKKTNTPAKRGRPAGVRNKASKTPVSAEPNSEVSQENDNILAAAESAPASEKTVARKSRAKTVKTTKSETKTPAKSTSRRSKKTLPEASLPSEEQAFIEPEEPTTASKSNAVKQKKTTASKTTSRKKKTAIEETDTADTQTKPKSVRRGRKSEAKKDDIPSPSEDIVPQALTDIVVDEPSLKTDNQFKLLGLSDPIVKAIDELGYTEPTPIQAQAIPEILKGHDVLGVAQTGTGKTASFTLPLLEKLSGSRARARMPRSLILEPTRELALQVAENFQLYGKHLRLTHALLIGGESMIEQKEVLNKGVDVLIATPGRLLDLFGRGGLLLSQTGLLVIDEADRMLDMGFIPDIEKIINLLPPHKQTLFFSATMAPEIRKLADTFLKFPIEITVARPSSVATTIEEAYLIVEEDNKKRTLRKLLKQQDVQSAIVFCNRKRDVDMVQRYLSKYSIPVGHLHGDLTQSLRFSTLERFKSGELKILVCSDVAARGIDIGGLSHVFNFDLPFSAEDYVHRIGRTGRAGKQGHAFSLAGPKDRRLLEAIEKLIGKEIQKIEPAEIETVEWQSEEEKSNKSHSSNPNSTRHKEEIKPSSENENYRAKRNRNNKRSNIPSRHGAEDSGEINPPMPQQTQDYSHFQSVELASPFEKEGSRMGFEGDTPAFMLVPRRRKKISSVAQEDQSPHPVQHDGRHYNDK</sequence>
<evidence type="ECO:0000256" key="10">
    <source>
        <dbReference type="PROSITE-ProRule" id="PRU00552"/>
    </source>
</evidence>
<evidence type="ECO:0000256" key="12">
    <source>
        <dbReference type="SAM" id="MobiDB-lite"/>
    </source>
</evidence>
<accession>A0A4Y6UFA2</accession>
<comment type="catalytic activity">
    <reaction evidence="8">
        <text>ATP + H2O = ADP + phosphate + H(+)</text>
        <dbReference type="Rhea" id="RHEA:13065"/>
        <dbReference type="ChEBI" id="CHEBI:15377"/>
        <dbReference type="ChEBI" id="CHEBI:15378"/>
        <dbReference type="ChEBI" id="CHEBI:30616"/>
        <dbReference type="ChEBI" id="CHEBI:43474"/>
        <dbReference type="ChEBI" id="CHEBI:456216"/>
        <dbReference type="EC" id="3.6.4.13"/>
    </reaction>
</comment>
<feature type="domain" description="Helicase C-terminal" evidence="14">
    <location>
        <begin position="411"/>
        <end position="571"/>
    </location>
</feature>
<dbReference type="GO" id="GO:0016787">
    <property type="term" value="F:hydrolase activity"/>
    <property type="evidence" value="ECO:0007669"/>
    <property type="project" value="UniProtKB-KW"/>
</dbReference>
<dbReference type="PANTHER" id="PTHR47959">
    <property type="entry name" value="ATP-DEPENDENT RNA HELICASE RHLE-RELATED"/>
    <property type="match status" value="1"/>
</dbReference>
<dbReference type="GO" id="GO:0003676">
    <property type="term" value="F:nucleic acid binding"/>
    <property type="evidence" value="ECO:0007669"/>
    <property type="project" value="InterPro"/>
</dbReference>
<evidence type="ECO:0000256" key="9">
    <source>
        <dbReference type="ARBA" id="ARBA00074363"/>
    </source>
</evidence>
<dbReference type="InterPro" id="IPR001650">
    <property type="entry name" value="Helicase_C-like"/>
</dbReference>
<evidence type="ECO:0000256" key="11">
    <source>
        <dbReference type="RuleBase" id="RU000492"/>
    </source>
</evidence>
<evidence type="ECO:0000256" key="3">
    <source>
        <dbReference type="ARBA" id="ARBA00022741"/>
    </source>
</evidence>
<dbReference type="PROSITE" id="PS51195">
    <property type="entry name" value="Q_MOTIF"/>
    <property type="match status" value="1"/>
</dbReference>
<dbReference type="CDD" id="cd18787">
    <property type="entry name" value="SF2_C_DEAD"/>
    <property type="match status" value="1"/>
</dbReference>
<dbReference type="Pfam" id="PF00271">
    <property type="entry name" value="Helicase_C"/>
    <property type="match status" value="1"/>
</dbReference>
<keyword evidence="3 11" id="KW-0547">Nucleotide-binding</keyword>
<evidence type="ECO:0000313" key="16">
    <source>
        <dbReference type="EMBL" id="QDH16212.1"/>
    </source>
</evidence>
<dbReference type="EMBL" id="CP038141">
    <property type="protein sequence ID" value="QDH16212.1"/>
    <property type="molecule type" value="Genomic_DNA"/>
</dbReference>
<evidence type="ECO:0000256" key="5">
    <source>
        <dbReference type="ARBA" id="ARBA00022806"/>
    </source>
</evidence>
<feature type="short sequence motif" description="Q motif" evidence="10">
    <location>
        <begin position="196"/>
        <end position="224"/>
    </location>
</feature>
<keyword evidence="2" id="KW-0963">Cytoplasm</keyword>
<dbReference type="InterPro" id="IPR000629">
    <property type="entry name" value="RNA-helicase_DEAD-box_CS"/>
</dbReference>
<dbReference type="CDD" id="cd00268">
    <property type="entry name" value="DEADc"/>
    <property type="match status" value="1"/>
</dbReference>